<comment type="caution">
    <text evidence="1">The sequence shown here is derived from an EMBL/GenBank/DDBJ whole genome shotgun (WGS) entry which is preliminary data.</text>
</comment>
<protein>
    <submittedName>
        <fullName evidence="1">Uncharacterized protein</fullName>
    </submittedName>
</protein>
<dbReference type="Proteomes" id="UP000265938">
    <property type="component" value="Unassembled WGS sequence"/>
</dbReference>
<dbReference type="EMBL" id="QYSE01000001">
    <property type="protein sequence ID" value="RJF38021.1"/>
    <property type="molecule type" value="Genomic_DNA"/>
</dbReference>
<organism evidence="1 2">
    <name type="scientific">Pseudoalteromonas gelatinilytica</name>
    <dbReference type="NCBI Taxonomy" id="1703256"/>
    <lineage>
        <taxon>Bacteria</taxon>
        <taxon>Pseudomonadati</taxon>
        <taxon>Pseudomonadota</taxon>
        <taxon>Gammaproteobacteria</taxon>
        <taxon>Alteromonadales</taxon>
        <taxon>Pseudoalteromonadaceae</taxon>
        <taxon>Pseudoalteromonas</taxon>
    </lineage>
</organism>
<sequence length="165" mass="18667">MNKAILIPSVLILLLFTLDFSNRLILESTKVDNDFNQKSLKVMPLPLLSETTRQTLEQAYKKYSQPVQNTQVAEKGLSAAKQAEQNGELISVFAGDYELKLKAVITTNEPYVLIEQKNINDDNTQLVKYSDMQIVHGYSLKVLSNTEVELTKGQQNITLIMYQRG</sequence>
<evidence type="ECO:0000313" key="2">
    <source>
        <dbReference type="Proteomes" id="UP000265938"/>
    </source>
</evidence>
<name>A0A3A3EVD8_9GAMM</name>
<proteinExistence type="predicted"/>
<reference evidence="1 2" key="1">
    <citation type="submission" date="2018-09" db="EMBL/GenBank/DDBJ databases">
        <title>Identification of marine bacteria producing industrial enzymes.</title>
        <authorList>
            <person name="Cheng T.H."/>
            <person name="Saidin J."/>
            <person name="Muhd D.D."/>
            <person name="Isa M.N.M."/>
            <person name="Bakar M.F.A."/>
            <person name="Ismail N."/>
        </authorList>
    </citation>
    <scope>NUCLEOTIDE SEQUENCE [LARGE SCALE GENOMIC DNA]</scope>
    <source>
        <strain evidence="1 2">MNAD 1.6</strain>
    </source>
</reference>
<dbReference type="AlphaFoldDB" id="A0A3A3EVD8"/>
<accession>A0A3A3EVD8</accession>
<dbReference type="RefSeq" id="WP_119852595.1">
    <property type="nucleotide sequence ID" value="NZ_QYSE01000001.1"/>
</dbReference>
<evidence type="ECO:0000313" key="1">
    <source>
        <dbReference type="EMBL" id="RJF38021.1"/>
    </source>
</evidence>
<gene>
    <name evidence="1" type="ORF">D4741_08150</name>
</gene>